<name>K0RWL6_THAOC</name>
<evidence type="ECO:0000313" key="2">
    <source>
        <dbReference type="Proteomes" id="UP000266841"/>
    </source>
</evidence>
<sequence length="35" mass="3843">APSWLLLMSSVETAATEFNDSVGRSVGRSVRRSLY</sequence>
<evidence type="ECO:0000313" key="1">
    <source>
        <dbReference type="EMBL" id="EJK53186.1"/>
    </source>
</evidence>
<accession>K0RWL6</accession>
<reference evidence="1 2" key="1">
    <citation type="journal article" date="2012" name="Genome Biol.">
        <title>Genome and low-iron response of an oceanic diatom adapted to chronic iron limitation.</title>
        <authorList>
            <person name="Lommer M."/>
            <person name="Specht M."/>
            <person name="Roy A.S."/>
            <person name="Kraemer L."/>
            <person name="Andreson R."/>
            <person name="Gutowska M.A."/>
            <person name="Wolf J."/>
            <person name="Bergner S.V."/>
            <person name="Schilhabel M.B."/>
            <person name="Klostermeier U.C."/>
            <person name="Beiko R.G."/>
            <person name="Rosenstiel P."/>
            <person name="Hippler M."/>
            <person name="Laroche J."/>
        </authorList>
    </citation>
    <scope>NUCLEOTIDE SEQUENCE [LARGE SCALE GENOMIC DNA]</scope>
    <source>
        <strain evidence="1 2">CCMP1005</strain>
    </source>
</reference>
<organism evidence="1 2">
    <name type="scientific">Thalassiosira oceanica</name>
    <name type="common">Marine diatom</name>
    <dbReference type="NCBI Taxonomy" id="159749"/>
    <lineage>
        <taxon>Eukaryota</taxon>
        <taxon>Sar</taxon>
        <taxon>Stramenopiles</taxon>
        <taxon>Ochrophyta</taxon>
        <taxon>Bacillariophyta</taxon>
        <taxon>Coscinodiscophyceae</taxon>
        <taxon>Thalassiosirophycidae</taxon>
        <taxon>Thalassiosirales</taxon>
        <taxon>Thalassiosiraceae</taxon>
        <taxon>Thalassiosira</taxon>
    </lineage>
</organism>
<dbReference type="Proteomes" id="UP000266841">
    <property type="component" value="Unassembled WGS sequence"/>
</dbReference>
<dbReference type="AlphaFoldDB" id="K0RWL6"/>
<gene>
    <name evidence="1" type="ORF">THAOC_27432</name>
</gene>
<keyword evidence="2" id="KW-1185">Reference proteome</keyword>
<comment type="caution">
    <text evidence="1">The sequence shown here is derived from an EMBL/GenBank/DDBJ whole genome shotgun (WGS) entry which is preliminary data.</text>
</comment>
<proteinExistence type="predicted"/>
<dbReference type="EMBL" id="AGNL01038311">
    <property type="protein sequence ID" value="EJK53186.1"/>
    <property type="molecule type" value="Genomic_DNA"/>
</dbReference>
<feature type="non-terminal residue" evidence="1">
    <location>
        <position position="1"/>
    </location>
</feature>
<protein>
    <submittedName>
        <fullName evidence="1">Uncharacterized protein</fullName>
    </submittedName>
</protein>